<feature type="transmembrane region" description="Helical" evidence="1">
    <location>
        <begin position="108"/>
        <end position="124"/>
    </location>
</feature>
<dbReference type="EMBL" id="SNRY01003739">
    <property type="protein sequence ID" value="KAA6319901.1"/>
    <property type="molecule type" value="Genomic_DNA"/>
</dbReference>
<keyword evidence="1" id="KW-0472">Membrane</keyword>
<reference evidence="3" key="1">
    <citation type="submission" date="2019-03" db="EMBL/GenBank/DDBJ databases">
        <title>Single cell metagenomics reveals metabolic interactions within the superorganism composed of flagellate Streblomastix strix and complex community of Bacteroidetes bacteria on its surface.</title>
        <authorList>
            <person name="Treitli S.C."/>
            <person name="Kolisko M."/>
            <person name="Husnik F."/>
            <person name="Keeling P."/>
            <person name="Hampl V."/>
        </authorList>
    </citation>
    <scope>NUCLEOTIDE SEQUENCE</scope>
    <source>
        <strain evidence="3">STM</strain>
    </source>
</reference>
<evidence type="ECO:0000313" key="3">
    <source>
        <dbReference type="EMBL" id="KAA6329555.1"/>
    </source>
</evidence>
<evidence type="ECO:0008006" key="4">
    <source>
        <dbReference type="Google" id="ProtNLM"/>
    </source>
</evidence>
<evidence type="ECO:0000256" key="1">
    <source>
        <dbReference type="SAM" id="Phobius"/>
    </source>
</evidence>
<sequence length="135" mass="15131">MKPLLPAFCRPLGYVVLIISVFLPFLLVQSKVITDSNLLFYKESTKVVMMAGALMILLALHKNENEETNRIRIKAIRTAVFLTIIFLCGGMIYRTATGESLSSIDTSSFPIFLIINVICLEFGIKKAAIDKVFKR</sequence>
<evidence type="ECO:0000313" key="2">
    <source>
        <dbReference type="EMBL" id="KAA6319901.1"/>
    </source>
</evidence>
<accession>A0A5J4R7I1</accession>
<keyword evidence="1" id="KW-1133">Transmembrane helix</keyword>
<dbReference type="EMBL" id="SNRY01001629">
    <property type="protein sequence ID" value="KAA6329555.1"/>
    <property type="molecule type" value="Genomic_DNA"/>
</dbReference>
<feature type="transmembrane region" description="Helical" evidence="1">
    <location>
        <begin position="45"/>
        <end position="63"/>
    </location>
</feature>
<feature type="transmembrane region" description="Helical" evidence="1">
    <location>
        <begin position="75"/>
        <end position="96"/>
    </location>
</feature>
<feature type="transmembrane region" description="Helical" evidence="1">
    <location>
        <begin position="12"/>
        <end position="33"/>
    </location>
</feature>
<name>A0A5J4R7I1_9ZZZZ</name>
<keyword evidence="1" id="KW-0812">Transmembrane</keyword>
<comment type="caution">
    <text evidence="3">The sequence shown here is derived from an EMBL/GenBank/DDBJ whole genome shotgun (WGS) entry which is preliminary data.</text>
</comment>
<gene>
    <name evidence="3" type="ORF">EZS27_021647</name>
    <name evidence="2" type="ORF">EZS27_030256</name>
</gene>
<organism evidence="3">
    <name type="scientific">termite gut metagenome</name>
    <dbReference type="NCBI Taxonomy" id="433724"/>
    <lineage>
        <taxon>unclassified sequences</taxon>
        <taxon>metagenomes</taxon>
        <taxon>organismal metagenomes</taxon>
    </lineage>
</organism>
<proteinExistence type="predicted"/>
<protein>
    <recommendedName>
        <fullName evidence="4">Transmembrane protein</fullName>
    </recommendedName>
</protein>
<dbReference type="AlphaFoldDB" id="A0A5J4R7I1"/>